<name>A0A0M0JM41_9EUKA</name>
<sequence>MTSAIDDDTEDDATGESRARLRAESAARRQAQDDALRSANALYFAIINKTQSKTDSKVWDDGEGSAGAARSIVAAQSRARKEAERRQLEKDNASRVMRLSQVHAKVDDGDGHLDDIDA</sequence>
<dbReference type="AlphaFoldDB" id="A0A0M0JM41"/>
<feature type="compositionally biased region" description="Basic and acidic residues" evidence="1">
    <location>
        <begin position="15"/>
        <end position="32"/>
    </location>
</feature>
<keyword evidence="3" id="KW-1185">Reference proteome</keyword>
<organism evidence="2 3">
    <name type="scientific">Chrysochromulina tobinii</name>
    <dbReference type="NCBI Taxonomy" id="1460289"/>
    <lineage>
        <taxon>Eukaryota</taxon>
        <taxon>Haptista</taxon>
        <taxon>Haptophyta</taxon>
        <taxon>Prymnesiophyceae</taxon>
        <taxon>Prymnesiales</taxon>
        <taxon>Chrysochromulinaceae</taxon>
        <taxon>Chrysochromulina</taxon>
    </lineage>
</organism>
<reference evidence="3" key="1">
    <citation type="journal article" date="2015" name="PLoS Genet.">
        <title>Genome Sequence and Transcriptome Analyses of Chrysochromulina tobin: Metabolic Tools for Enhanced Algal Fitness in the Prominent Order Prymnesiales (Haptophyceae).</title>
        <authorList>
            <person name="Hovde B.T."/>
            <person name="Deodato C.R."/>
            <person name="Hunsperger H.M."/>
            <person name="Ryken S.A."/>
            <person name="Yost W."/>
            <person name="Jha R.K."/>
            <person name="Patterson J."/>
            <person name="Monnat R.J. Jr."/>
            <person name="Barlow S.B."/>
            <person name="Starkenburg S.R."/>
            <person name="Cattolico R.A."/>
        </authorList>
    </citation>
    <scope>NUCLEOTIDE SEQUENCE</scope>
    <source>
        <strain evidence="3">CCMP291</strain>
    </source>
</reference>
<evidence type="ECO:0000313" key="3">
    <source>
        <dbReference type="Proteomes" id="UP000037460"/>
    </source>
</evidence>
<accession>A0A0M0JM41</accession>
<dbReference type="Proteomes" id="UP000037460">
    <property type="component" value="Unassembled WGS sequence"/>
</dbReference>
<evidence type="ECO:0000313" key="2">
    <source>
        <dbReference type="EMBL" id="KOO27641.1"/>
    </source>
</evidence>
<feature type="compositionally biased region" description="Basic and acidic residues" evidence="1">
    <location>
        <begin position="104"/>
        <end position="118"/>
    </location>
</feature>
<evidence type="ECO:0000256" key="1">
    <source>
        <dbReference type="SAM" id="MobiDB-lite"/>
    </source>
</evidence>
<gene>
    <name evidence="2" type="ORF">Ctob_004564</name>
</gene>
<protein>
    <submittedName>
        <fullName evidence="2">Uncharacterized protein</fullName>
    </submittedName>
</protein>
<feature type="compositionally biased region" description="Basic and acidic residues" evidence="1">
    <location>
        <begin position="79"/>
        <end position="93"/>
    </location>
</feature>
<feature type="compositionally biased region" description="Acidic residues" evidence="1">
    <location>
        <begin position="1"/>
        <end position="14"/>
    </location>
</feature>
<dbReference type="EMBL" id="JWZX01002690">
    <property type="protein sequence ID" value="KOO27641.1"/>
    <property type="molecule type" value="Genomic_DNA"/>
</dbReference>
<feature type="region of interest" description="Disordered" evidence="1">
    <location>
        <begin position="1"/>
        <end position="32"/>
    </location>
</feature>
<comment type="caution">
    <text evidence="2">The sequence shown here is derived from an EMBL/GenBank/DDBJ whole genome shotgun (WGS) entry which is preliminary data.</text>
</comment>
<feature type="region of interest" description="Disordered" evidence="1">
    <location>
        <begin position="70"/>
        <end position="118"/>
    </location>
</feature>
<proteinExistence type="predicted"/>